<evidence type="ECO:0000256" key="1">
    <source>
        <dbReference type="ARBA" id="ARBA00022679"/>
    </source>
</evidence>
<dbReference type="SUPFAM" id="SSF55729">
    <property type="entry name" value="Acyl-CoA N-acyltransferases (Nat)"/>
    <property type="match status" value="1"/>
</dbReference>
<dbReference type="GO" id="GO:0004596">
    <property type="term" value="F:protein-N-terminal amino-acid acetyltransferase activity"/>
    <property type="evidence" value="ECO:0007669"/>
    <property type="project" value="InterPro"/>
</dbReference>
<evidence type="ECO:0000313" key="9">
    <source>
        <dbReference type="Proteomes" id="UP000695562"/>
    </source>
</evidence>
<dbReference type="GO" id="GO:0031417">
    <property type="term" value="C:NatC complex"/>
    <property type="evidence" value="ECO:0007669"/>
    <property type="project" value="TreeGrafter"/>
</dbReference>
<organism evidence="8 9">
    <name type="scientific">Polysphondylium violaceum</name>
    <dbReference type="NCBI Taxonomy" id="133409"/>
    <lineage>
        <taxon>Eukaryota</taxon>
        <taxon>Amoebozoa</taxon>
        <taxon>Evosea</taxon>
        <taxon>Eumycetozoa</taxon>
        <taxon>Dictyostelia</taxon>
        <taxon>Dictyosteliales</taxon>
        <taxon>Dictyosteliaceae</taxon>
        <taxon>Polysphondylium</taxon>
    </lineage>
</organism>
<dbReference type="CDD" id="cd04301">
    <property type="entry name" value="NAT_SF"/>
    <property type="match status" value="1"/>
</dbReference>
<keyword evidence="9" id="KW-1185">Reference proteome</keyword>
<dbReference type="EMBL" id="AJWJ01000078">
    <property type="protein sequence ID" value="KAF2075965.1"/>
    <property type="molecule type" value="Genomic_DNA"/>
</dbReference>
<comment type="similarity">
    <text evidence="3">Belongs to the acetyltransferase family. MAK3 subfamily.</text>
</comment>
<dbReference type="AlphaFoldDB" id="A0A8J4PYV4"/>
<evidence type="ECO:0000256" key="3">
    <source>
        <dbReference type="ARBA" id="ARBA00024025"/>
    </source>
</evidence>
<sequence>MTDIQNDSHASNESSIDTASASITTSNTNNTNSTYKLSSFEGDIVEFTSEQLNSSQGVLVGDIQYIGYQGETQIEALMNLIKKELPEPYTIFTYRYFLNKWPELCFLAYDKDQLIGVVISKKQPHGLLERGYIGMLVVDKEYRRKKIGSNLVKLTLDKMIKMDCDEIVLETIISNSKAIALYENLGFIRVKRLYRYYAMGADAIRLLLPIKDKFIPK</sequence>
<feature type="region of interest" description="Disordered" evidence="6">
    <location>
        <begin position="1"/>
        <end position="27"/>
    </location>
</feature>
<protein>
    <recommendedName>
        <fullName evidence="4">N-alpha-acetyltransferase 30</fullName>
    </recommendedName>
    <alternativeName>
        <fullName evidence="5">NatC catalytic subunit</fullName>
    </alternativeName>
</protein>
<accession>A0A8J4PYV4</accession>
<gene>
    <name evidence="8" type="ORF">CYY_002721</name>
</gene>
<dbReference type="Proteomes" id="UP000695562">
    <property type="component" value="Unassembled WGS sequence"/>
</dbReference>
<feature type="domain" description="N-acetyltransferase" evidence="7">
    <location>
        <begin position="58"/>
        <end position="211"/>
    </location>
</feature>
<comment type="caution">
    <text evidence="8">The sequence shown here is derived from an EMBL/GenBank/DDBJ whole genome shotgun (WGS) entry which is preliminary data.</text>
</comment>
<reference evidence="8" key="1">
    <citation type="submission" date="2020-01" db="EMBL/GenBank/DDBJ databases">
        <title>Development of genomics and gene disruption for Polysphondylium violaceum indicates a role for the polyketide synthase stlB in stalk morphogenesis.</title>
        <authorList>
            <person name="Narita B."/>
            <person name="Kawabe Y."/>
            <person name="Kin K."/>
            <person name="Saito T."/>
            <person name="Gibbs R."/>
            <person name="Kuspa A."/>
            <person name="Muzny D."/>
            <person name="Queller D."/>
            <person name="Richards S."/>
            <person name="Strassman J."/>
            <person name="Sucgang R."/>
            <person name="Worley K."/>
            <person name="Schaap P."/>
        </authorList>
    </citation>
    <scope>NUCLEOTIDE SEQUENCE</scope>
    <source>
        <strain evidence="8">QSvi11</strain>
    </source>
</reference>
<evidence type="ECO:0000259" key="7">
    <source>
        <dbReference type="PROSITE" id="PS51186"/>
    </source>
</evidence>
<dbReference type="PROSITE" id="PS51186">
    <property type="entry name" value="GNAT"/>
    <property type="match status" value="1"/>
</dbReference>
<evidence type="ECO:0000256" key="2">
    <source>
        <dbReference type="ARBA" id="ARBA00023315"/>
    </source>
</evidence>
<evidence type="ECO:0000256" key="5">
    <source>
        <dbReference type="ARBA" id="ARBA00078622"/>
    </source>
</evidence>
<dbReference type="Pfam" id="PF00583">
    <property type="entry name" value="Acetyltransf_1"/>
    <property type="match status" value="1"/>
</dbReference>
<dbReference type="PANTHER" id="PTHR45896">
    <property type="entry name" value="N-ALPHA-ACETYLTRANSFERASE 30"/>
    <property type="match status" value="1"/>
</dbReference>
<dbReference type="InterPro" id="IPR016181">
    <property type="entry name" value="Acyl_CoA_acyltransferase"/>
</dbReference>
<dbReference type="InterPro" id="IPR000182">
    <property type="entry name" value="GNAT_dom"/>
</dbReference>
<evidence type="ECO:0000256" key="6">
    <source>
        <dbReference type="SAM" id="MobiDB-lite"/>
    </source>
</evidence>
<dbReference type="OrthoDB" id="249099at2759"/>
<dbReference type="PANTHER" id="PTHR45896:SF1">
    <property type="entry name" value="N-ALPHA-ACETYLTRANSFERASE 30"/>
    <property type="match status" value="1"/>
</dbReference>
<feature type="compositionally biased region" description="Polar residues" evidence="6">
    <location>
        <begin position="1"/>
        <end position="13"/>
    </location>
</feature>
<dbReference type="Gene3D" id="3.40.630.30">
    <property type="match status" value="1"/>
</dbReference>
<keyword evidence="2" id="KW-0012">Acyltransferase</keyword>
<evidence type="ECO:0000313" key="8">
    <source>
        <dbReference type="EMBL" id="KAF2075965.1"/>
    </source>
</evidence>
<dbReference type="FunFam" id="3.40.630.30:FF:000199">
    <property type="entry name" value="N-acetyltransferase catalytic subunit, putative"/>
    <property type="match status" value="1"/>
</dbReference>
<proteinExistence type="inferred from homology"/>
<keyword evidence="1" id="KW-0808">Transferase</keyword>
<name>A0A8J4PYV4_9MYCE</name>
<dbReference type="InterPro" id="IPR044542">
    <property type="entry name" value="NAA30-like"/>
</dbReference>
<evidence type="ECO:0000256" key="4">
    <source>
        <dbReference type="ARBA" id="ARBA00071796"/>
    </source>
</evidence>
<feature type="compositionally biased region" description="Low complexity" evidence="6">
    <location>
        <begin position="14"/>
        <end position="27"/>
    </location>
</feature>